<evidence type="ECO:0000313" key="3">
    <source>
        <dbReference type="Proteomes" id="UP001187192"/>
    </source>
</evidence>
<proteinExistence type="predicted"/>
<evidence type="ECO:0000256" key="1">
    <source>
        <dbReference type="SAM" id="MobiDB-lite"/>
    </source>
</evidence>
<accession>A0AA88IZP4</accession>
<organism evidence="2 3">
    <name type="scientific">Ficus carica</name>
    <name type="common">Common fig</name>
    <dbReference type="NCBI Taxonomy" id="3494"/>
    <lineage>
        <taxon>Eukaryota</taxon>
        <taxon>Viridiplantae</taxon>
        <taxon>Streptophyta</taxon>
        <taxon>Embryophyta</taxon>
        <taxon>Tracheophyta</taxon>
        <taxon>Spermatophyta</taxon>
        <taxon>Magnoliopsida</taxon>
        <taxon>eudicotyledons</taxon>
        <taxon>Gunneridae</taxon>
        <taxon>Pentapetalae</taxon>
        <taxon>rosids</taxon>
        <taxon>fabids</taxon>
        <taxon>Rosales</taxon>
        <taxon>Moraceae</taxon>
        <taxon>Ficeae</taxon>
        <taxon>Ficus</taxon>
    </lineage>
</organism>
<feature type="region of interest" description="Disordered" evidence="1">
    <location>
        <begin position="1"/>
        <end position="71"/>
    </location>
</feature>
<feature type="compositionally biased region" description="Basic and acidic residues" evidence="1">
    <location>
        <begin position="39"/>
        <end position="63"/>
    </location>
</feature>
<comment type="caution">
    <text evidence="2">The sequence shown here is derived from an EMBL/GenBank/DDBJ whole genome shotgun (WGS) entry which is preliminary data.</text>
</comment>
<evidence type="ECO:0000313" key="2">
    <source>
        <dbReference type="EMBL" id="GMN59014.1"/>
    </source>
</evidence>
<dbReference type="EMBL" id="BTGU01000083">
    <property type="protein sequence ID" value="GMN59014.1"/>
    <property type="molecule type" value="Genomic_DNA"/>
</dbReference>
<dbReference type="Proteomes" id="UP001187192">
    <property type="component" value="Unassembled WGS sequence"/>
</dbReference>
<feature type="non-terminal residue" evidence="2">
    <location>
        <position position="161"/>
    </location>
</feature>
<feature type="compositionally biased region" description="Acidic residues" evidence="1">
    <location>
        <begin position="23"/>
        <end position="32"/>
    </location>
</feature>
<sequence length="161" mass="18644">MDSDRGKRHINEVVVDWTRSDSDDSSSDDDEWPSAIRRSRFEFESHQSRRGTETNNEAIERNRKATTSGTGILSIPQIARLSKPPRRISVELFLRTSNPRFVLTDEDFSGIRGRYGFLNEVQLRLPFPDERADTVSEGWICMYTIQSMHHYQLAIPQLMPN</sequence>
<reference evidence="2" key="1">
    <citation type="submission" date="2023-07" db="EMBL/GenBank/DDBJ databases">
        <title>draft genome sequence of fig (Ficus carica).</title>
        <authorList>
            <person name="Takahashi T."/>
            <person name="Nishimura K."/>
        </authorList>
    </citation>
    <scope>NUCLEOTIDE SEQUENCE</scope>
</reference>
<protein>
    <submittedName>
        <fullName evidence="2">Uncharacterized protein</fullName>
    </submittedName>
</protein>
<gene>
    <name evidence="2" type="ORF">TIFTF001_028106</name>
</gene>
<keyword evidence="3" id="KW-1185">Reference proteome</keyword>
<dbReference type="AlphaFoldDB" id="A0AA88IZP4"/>
<name>A0AA88IZP4_FICCA</name>